<feature type="non-terminal residue" evidence="2">
    <location>
        <position position="20"/>
    </location>
</feature>
<organism evidence="2">
    <name type="scientific">uncultured Rubrobacteraceae bacterium</name>
    <dbReference type="NCBI Taxonomy" id="349277"/>
    <lineage>
        <taxon>Bacteria</taxon>
        <taxon>Bacillati</taxon>
        <taxon>Actinomycetota</taxon>
        <taxon>Rubrobacteria</taxon>
        <taxon>Rubrobacterales</taxon>
        <taxon>Rubrobacteraceae</taxon>
        <taxon>environmental samples</taxon>
    </lineage>
</organism>
<sequence length="20" mass="2543">MREQLHPKRAIRNHTELAWR</sequence>
<dbReference type="EMBL" id="CADCUW010000463">
    <property type="protein sequence ID" value="CAA9440068.1"/>
    <property type="molecule type" value="Genomic_DNA"/>
</dbReference>
<evidence type="ECO:0000256" key="1">
    <source>
        <dbReference type="SAM" id="MobiDB-lite"/>
    </source>
</evidence>
<evidence type="ECO:0000313" key="2">
    <source>
        <dbReference type="EMBL" id="CAA9440068.1"/>
    </source>
</evidence>
<protein>
    <submittedName>
        <fullName evidence="2">Uncharacterized protein</fullName>
    </submittedName>
</protein>
<dbReference type="AlphaFoldDB" id="A0A6J4QHJ2"/>
<name>A0A6J4QHJ2_9ACTN</name>
<feature type="region of interest" description="Disordered" evidence="1">
    <location>
        <begin position="1"/>
        <end position="20"/>
    </location>
</feature>
<accession>A0A6J4QHJ2</accession>
<gene>
    <name evidence="2" type="ORF">AVDCRST_MAG01-01-3562</name>
</gene>
<reference evidence="2" key="1">
    <citation type="submission" date="2020-02" db="EMBL/GenBank/DDBJ databases">
        <authorList>
            <person name="Meier V. D."/>
        </authorList>
    </citation>
    <scope>NUCLEOTIDE SEQUENCE</scope>
    <source>
        <strain evidence="2">AVDCRST_MAG01</strain>
    </source>
</reference>
<proteinExistence type="predicted"/>